<keyword evidence="4" id="KW-0233">DNA recombination</keyword>
<keyword evidence="3" id="KW-0238">DNA-binding</keyword>
<dbReference type="GO" id="GO:0006313">
    <property type="term" value="P:DNA transposition"/>
    <property type="evidence" value="ECO:0007669"/>
    <property type="project" value="InterPro"/>
</dbReference>
<dbReference type="SUPFAM" id="SSF53098">
    <property type="entry name" value="Ribonuclease H-like"/>
    <property type="match status" value="1"/>
</dbReference>
<gene>
    <name evidence="6" type="ORF">KK062_28245</name>
</gene>
<dbReference type="Gene3D" id="3.90.350.10">
    <property type="entry name" value="Transposase Inhibitor Protein From Tn5, Chain A, domain 1"/>
    <property type="match status" value="1"/>
</dbReference>
<comment type="caution">
    <text evidence="6">The sequence shown here is derived from an EMBL/GenBank/DDBJ whole genome shotgun (WGS) entry which is preliminary data.</text>
</comment>
<comment type="similarity">
    <text evidence="1">Belongs to the transposase 11 family.</text>
</comment>
<dbReference type="EMBL" id="JAHESE010000052">
    <property type="protein sequence ID" value="MBT1712165.1"/>
    <property type="molecule type" value="Genomic_DNA"/>
</dbReference>
<evidence type="ECO:0000256" key="2">
    <source>
        <dbReference type="ARBA" id="ARBA00022578"/>
    </source>
</evidence>
<evidence type="ECO:0000313" key="6">
    <source>
        <dbReference type="EMBL" id="MBT1712165.1"/>
    </source>
</evidence>
<organism evidence="6 7">
    <name type="scientific">Dawidia cretensis</name>
    <dbReference type="NCBI Taxonomy" id="2782350"/>
    <lineage>
        <taxon>Bacteria</taxon>
        <taxon>Pseudomonadati</taxon>
        <taxon>Bacteroidota</taxon>
        <taxon>Cytophagia</taxon>
        <taxon>Cytophagales</taxon>
        <taxon>Chryseotaleaceae</taxon>
        <taxon>Dawidia</taxon>
    </lineage>
</organism>
<dbReference type="Proteomes" id="UP001319080">
    <property type="component" value="Unassembled WGS sequence"/>
</dbReference>
<dbReference type="GO" id="GO:0004803">
    <property type="term" value="F:transposase activity"/>
    <property type="evidence" value="ECO:0007669"/>
    <property type="project" value="InterPro"/>
</dbReference>
<reference evidence="6 7" key="1">
    <citation type="submission" date="2021-05" db="EMBL/GenBank/DDBJ databases">
        <title>A Polyphasic approach of four new species of the genus Ohtaekwangia: Ohtaekwangia histidinii sp. nov., Ohtaekwangia cretensis sp. nov., Ohtaekwangia indiensis sp. nov., Ohtaekwangia reichenbachii sp. nov. from diverse environment.</title>
        <authorList>
            <person name="Octaviana S."/>
        </authorList>
    </citation>
    <scope>NUCLEOTIDE SEQUENCE [LARGE SCALE GENOMIC DNA]</scope>
    <source>
        <strain evidence="6 7">PWU5</strain>
    </source>
</reference>
<dbReference type="GO" id="GO:0003677">
    <property type="term" value="F:DNA binding"/>
    <property type="evidence" value="ECO:0007669"/>
    <property type="project" value="UniProtKB-KW"/>
</dbReference>
<dbReference type="InterPro" id="IPR002559">
    <property type="entry name" value="Transposase_11"/>
</dbReference>
<dbReference type="InterPro" id="IPR047952">
    <property type="entry name" value="Transpos_IS4"/>
</dbReference>
<evidence type="ECO:0000256" key="1">
    <source>
        <dbReference type="ARBA" id="ARBA00010075"/>
    </source>
</evidence>
<protein>
    <submittedName>
        <fullName evidence="6">IS4 family transposase</fullName>
    </submittedName>
</protein>
<feature type="domain" description="Transposase IS4-like" evidence="5">
    <location>
        <begin position="128"/>
        <end position="373"/>
    </location>
</feature>
<dbReference type="NCBIfam" id="NF033592">
    <property type="entry name" value="transpos_IS4_1"/>
    <property type="match status" value="1"/>
</dbReference>
<dbReference type="InterPro" id="IPR012337">
    <property type="entry name" value="RNaseH-like_sf"/>
</dbReference>
<keyword evidence="7" id="KW-1185">Reference proteome</keyword>
<dbReference type="PANTHER" id="PTHR33258:SF1">
    <property type="entry name" value="TRANSPOSASE INSL FOR INSERTION SEQUENCE ELEMENT IS186A-RELATED"/>
    <property type="match status" value="1"/>
</dbReference>
<evidence type="ECO:0000256" key="3">
    <source>
        <dbReference type="ARBA" id="ARBA00023125"/>
    </source>
</evidence>
<dbReference type="PANTHER" id="PTHR33258">
    <property type="entry name" value="TRANSPOSASE INSL FOR INSERTION SEQUENCE ELEMENT IS186A-RELATED"/>
    <property type="match status" value="1"/>
</dbReference>
<keyword evidence="2" id="KW-0815">Transposition</keyword>
<name>A0AAP2E430_9BACT</name>
<sequence>MDFHTTQRNKRKGILGEVHGLGKKILKHLCTEVIERLAVKSGFCKRRSKLDALSFLKLVLFDPLSTEQPSLEQHCISLEEDRGKRVCKQAVNRRFNDRAVVFIQTLFEHYLQNQFLSKKLSSGFSDRFSSIRLMDSTEFKLPKDLAADFPGFKGAGTESCTQIQFEYDILSGKIIDLSLGDARIADSAYAQPLLVNVQRKDLIIRDLGYSKIDSFKEVESRGAYYISRLNPNITLYERRGKDLVPLSYKTILQRLKGSTKKYLEMPVYLGGDANYEVRLTANRLTPEAVERRLRKKIYRKNKKPETYSYLKEMNLFITNVPKKMLSANEIYGLYRVRWQIELIFKTWKSVLKIDQVRKMKADRFRCYLLGRLLWVVLNWEICSVFNAYLNQSESILVSFYKCFTIIKQRVRSLEYILLHRKAKLKEWLLTLFDIISRFGIKEHRRGRAAVINLLALNGK</sequence>
<accession>A0AAP2E430</accession>
<evidence type="ECO:0000256" key="4">
    <source>
        <dbReference type="ARBA" id="ARBA00023172"/>
    </source>
</evidence>
<dbReference type="Pfam" id="PF01609">
    <property type="entry name" value="DDE_Tnp_1"/>
    <property type="match status" value="1"/>
</dbReference>
<proteinExistence type="inferred from homology"/>
<dbReference type="AlphaFoldDB" id="A0AAP2E430"/>
<evidence type="ECO:0000313" key="7">
    <source>
        <dbReference type="Proteomes" id="UP001319080"/>
    </source>
</evidence>
<evidence type="ECO:0000259" key="5">
    <source>
        <dbReference type="Pfam" id="PF01609"/>
    </source>
</evidence>